<feature type="transmembrane region" description="Helical" evidence="1">
    <location>
        <begin position="194"/>
        <end position="213"/>
    </location>
</feature>
<evidence type="ECO:0000313" key="2">
    <source>
        <dbReference type="EMBL" id="TMQ72269.1"/>
    </source>
</evidence>
<keyword evidence="1" id="KW-0472">Membrane</keyword>
<evidence type="ECO:0000256" key="1">
    <source>
        <dbReference type="SAM" id="Phobius"/>
    </source>
</evidence>
<dbReference type="EMBL" id="VBPB01000114">
    <property type="protein sequence ID" value="TMQ72269.1"/>
    <property type="molecule type" value="Genomic_DNA"/>
</dbReference>
<comment type="caution">
    <text evidence="2">The sequence shown here is derived from an EMBL/GenBank/DDBJ whole genome shotgun (WGS) entry which is preliminary data.</text>
</comment>
<name>A0A538U967_UNCEI</name>
<dbReference type="AlphaFoldDB" id="A0A538U967"/>
<proteinExistence type="predicted"/>
<accession>A0A538U967</accession>
<organism evidence="2 3">
    <name type="scientific">Eiseniibacteriota bacterium</name>
    <dbReference type="NCBI Taxonomy" id="2212470"/>
    <lineage>
        <taxon>Bacteria</taxon>
        <taxon>Candidatus Eiseniibacteriota</taxon>
    </lineage>
</organism>
<evidence type="ECO:0000313" key="3">
    <source>
        <dbReference type="Proteomes" id="UP000319771"/>
    </source>
</evidence>
<keyword evidence="1" id="KW-1133">Transmembrane helix</keyword>
<gene>
    <name evidence="2" type="ORF">E6K81_07955</name>
</gene>
<dbReference type="Proteomes" id="UP000319771">
    <property type="component" value="Unassembled WGS sequence"/>
</dbReference>
<keyword evidence="1" id="KW-0812">Transmembrane</keyword>
<sequence length="273" mass="29254">MRRREPRATRAVVAVVVACAVGLTGVGLTAAAGTPAPAGAPLVHPTVPSFEPRAVISPQVVRLGERALYRAQVTGGIRAQLRLLPPEAIDALTWGTPRVYGRHGWQRKLEAQPYARYTSWSLDTLAYELPVQAFVLGRLTIPGPQVEIDDGRGPRLLRLPSVELIVVPVLSAADSAAELRGLRGPLAAPWWETVPWLLVAAALIAAGLIAVVLRARRRPPARTAAPAPRRAPALDPAAEALAALAALRALNLPEHGRFAEHAFRLGQLLRQFL</sequence>
<protein>
    <recommendedName>
        <fullName evidence="4">Protein BatD</fullName>
    </recommendedName>
</protein>
<reference evidence="2 3" key="1">
    <citation type="journal article" date="2019" name="Nat. Microbiol.">
        <title>Mediterranean grassland soil C-N compound turnover is dependent on rainfall and depth, and is mediated by genomically divergent microorganisms.</title>
        <authorList>
            <person name="Diamond S."/>
            <person name="Andeer P.F."/>
            <person name="Li Z."/>
            <person name="Crits-Christoph A."/>
            <person name="Burstein D."/>
            <person name="Anantharaman K."/>
            <person name="Lane K.R."/>
            <person name="Thomas B.C."/>
            <person name="Pan C."/>
            <person name="Northen T.R."/>
            <person name="Banfield J.F."/>
        </authorList>
    </citation>
    <scope>NUCLEOTIDE SEQUENCE [LARGE SCALE GENOMIC DNA]</scope>
    <source>
        <strain evidence="2">WS_11</strain>
    </source>
</reference>
<feature type="non-terminal residue" evidence="2">
    <location>
        <position position="273"/>
    </location>
</feature>
<evidence type="ECO:0008006" key="4">
    <source>
        <dbReference type="Google" id="ProtNLM"/>
    </source>
</evidence>